<dbReference type="AlphaFoldDB" id="A0A136II52"/>
<dbReference type="InParanoid" id="A0A136II52"/>
<evidence type="ECO:0000313" key="2">
    <source>
        <dbReference type="Proteomes" id="UP000070501"/>
    </source>
</evidence>
<dbReference type="Proteomes" id="UP000070501">
    <property type="component" value="Unassembled WGS sequence"/>
</dbReference>
<name>A0A136II52_9PEZI</name>
<accession>A0A136II52</accession>
<keyword evidence="2" id="KW-1185">Reference proteome</keyword>
<dbReference type="EMBL" id="KQ964365">
    <property type="protein sequence ID" value="KXJ84657.1"/>
    <property type="molecule type" value="Genomic_DNA"/>
</dbReference>
<organism evidence="1 2">
    <name type="scientific">Microdochium bolleyi</name>
    <dbReference type="NCBI Taxonomy" id="196109"/>
    <lineage>
        <taxon>Eukaryota</taxon>
        <taxon>Fungi</taxon>
        <taxon>Dikarya</taxon>
        <taxon>Ascomycota</taxon>
        <taxon>Pezizomycotina</taxon>
        <taxon>Sordariomycetes</taxon>
        <taxon>Xylariomycetidae</taxon>
        <taxon>Xylariales</taxon>
        <taxon>Microdochiaceae</taxon>
        <taxon>Microdochium</taxon>
    </lineage>
</organism>
<gene>
    <name evidence="1" type="ORF">Micbo1qcDRAFT_213627</name>
</gene>
<proteinExistence type="predicted"/>
<sequence length="199" mass="21859">MSKRPQWVLAPFKRKPPSRSRLARGFILLKGVGAPNWVPAQLKRVASESRQVCRLRRWLAIREASRKMAFILAFVAVGGCASSLARSISCYFKLVKFDPADQLVGSLLRRRSVSGARQSYRPDFVPALCGQGEADNLETRSALPQSRPCEQLAPCMQVSFASVATIGVSDPTSPVLPDSHPRPGPVRSRLIFTARLGSE</sequence>
<protein>
    <submittedName>
        <fullName evidence="1">Uncharacterized protein</fullName>
    </submittedName>
</protein>
<reference evidence="2" key="1">
    <citation type="submission" date="2016-02" db="EMBL/GenBank/DDBJ databases">
        <title>Draft genome sequence of Microdochium bolleyi, a fungal endophyte of beachgrass.</title>
        <authorList>
            <consortium name="DOE Joint Genome Institute"/>
            <person name="David A.S."/>
            <person name="May G."/>
            <person name="Haridas S."/>
            <person name="Lim J."/>
            <person name="Wang M."/>
            <person name="Labutti K."/>
            <person name="Lipzen A."/>
            <person name="Barry K."/>
            <person name="Grigoriev I.V."/>
        </authorList>
    </citation>
    <scope>NUCLEOTIDE SEQUENCE [LARGE SCALE GENOMIC DNA]</scope>
    <source>
        <strain evidence="2">J235TASD1</strain>
    </source>
</reference>
<evidence type="ECO:0000313" key="1">
    <source>
        <dbReference type="EMBL" id="KXJ84657.1"/>
    </source>
</evidence>